<proteinExistence type="predicted"/>
<reference evidence="2" key="1">
    <citation type="journal article" date="2012" name="Proc. Natl. Acad. Sci. U.S.A.">
        <title>Antigenic diversity is generated by distinct evolutionary mechanisms in African trypanosome species.</title>
        <authorList>
            <person name="Jackson A.P."/>
            <person name="Berry A."/>
            <person name="Aslett M."/>
            <person name="Allison H.C."/>
            <person name="Burton P."/>
            <person name="Vavrova-Anderson J."/>
            <person name="Brown R."/>
            <person name="Browne H."/>
            <person name="Corton N."/>
            <person name="Hauser H."/>
            <person name="Gamble J."/>
            <person name="Gilderthorp R."/>
            <person name="Marcello L."/>
            <person name="McQuillan J."/>
            <person name="Otto T.D."/>
            <person name="Quail M.A."/>
            <person name="Sanders M.J."/>
            <person name="van Tonder A."/>
            <person name="Ginger M.L."/>
            <person name="Field M.C."/>
            <person name="Barry J.D."/>
            <person name="Hertz-Fowler C."/>
            <person name="Berriman M."/>
        </authorList>
    </citation>
    <scope>NUCLEOTIDE SEQUENCE</scope>
    <source>
        <strain evidence="2">IL3000</strain>
    </source>
</reference>
<dbReference type="VEuPathDB" id="TriTrypDB:TcIL3000_10_1330"/>
<gene>
    <name evidence="2" type="ORF">TCIL3000_10_1330</name>
</gene>
<accession>G0UVF9</accession>
<sequence>MSEITVPEPEVAREFGNLLTEFERDTKYWSQRLVLAAGINDGAAASRTVGVTQHAVAQPPSDVTCVRDVALDVWATLGFFEVPPLEDEGCPCISRSDDKASLPPAVGVAGKDLEACDADVFSFVSALEECYAGLVEGEHVAPRLGCCQLLNGVWRVLFNAVFYCATAPCGVASPTGQDVTTRCFHPLRSYEHSCDERPKVGEEEEFPVRLQWHSNYYKVGVDQKDPKRRKWRGSSVEAADPLKDRRPPVSHDSNSKGVRGSVPPESLGSRIKTSPEAEEFVRSSHRSRLSNKHTNADQPLFSSVLDYPVPIESWRFILHKLAALGYKRDDFYVQTPVHSSLHELLLALLWLTKEFQLASAAEHVRMQLTYPFLLRQCSAESNCEDAAALPWVAEARASALSGCTQTMEGGCSTRRLAADTLNQIRSERLLRSFPGAVPWPPASFMEQGDIAYRMQQLQRHPLATTEREDLGTTPAGLPDLSRQLLSIRRLFELSVDRLERTLHQRVEQSALLGSHSDLDVQLCYPAMHEAYKQMCRGLRHMCGLKERLQHIMEQLSRFGSLVAWTIRNAECCSHGCCNYNEHRNRREVNEAMESDEALMRDALAEASELSLRNVLCNFRATRRLGQLRDMVVFLRRKALLNNGRAPQDDMVLPAKVKHNIRTRYSLRSVLSAELLSLKKDYVIPKGVSVSGRIKLPKPRRALLRSFDLVTSFSCPHGKTESANTDSICRNVAGSGCVPVLTDFINRAQAAVVGPPAGSATTSARLEAKRLQGVGSSILEGCGTSEEMCRMLESTLRSLHHHGVRIVPCIGGQ</sequence>
<dbReference type="AlphaFoldDB" id="G0UVF9"/>
<evidence type="ECO:0000313" key="2">
    <source>
        <dbReference type="EMBL" id="CCC93374.1"/>
    </source>
</evidence>
<name>G0UVF9_TRYCI</name>
<evidence type="ECO:0000256" key="1">
    <source>
        <dbReference type="SAM" id="MobiDB-lite"/>
    </source>
</evidence>
<evidence type="ECO:0008006" key="3">
    <source>
        <dbReference type="Google" id="ProtNLM"/>
    </source>
</evidence>
<feature type="compositionally biased region" description="Basic and acidic residues" evidence="1">
    <location>
        <begin position="240"/>
        <end position="249"/>
    </location>
</feature>
<protein>
    <recommendedName>
        <fullName evidence="3">Tubulin epsilon and delta complex protein 1 domain-containing protein</fullName>
    </recommendedName>
</protein>
<feature type="region of interest" description="Disordered" evidence="1">
    <location>
        <begin position="228"/>
        <end position="293"/>
    </location>
</feature>
<feature type="compositionally biased region" description="Basic and acidic residues" evidence="1">
    <location>
        <begin position="273"/>
        <end position="282"/>
    </location>
</feature>
<dbReference type="EMBL" id="HE575323">
    <property type="protein sequence ID" value="CCC93374.1"/>
    <property type="molecule type" value="Genomic_DNA"/>
</dbReference>
<organism evidence="2">
    <name type="scientific">Trypanosoma congolense (strain IL3000)</name>
    <dbReference type="NCBI Taxonomy" id="1068625"/>
    <lineage>
        <taxon>Eukaryota</taxon>
        <taxon>Discoba</taxon>
        <taxon>Euglenozoa</taxon>
        <taxon>Kinetoplastea</taxon>
        <taxon>Metakinetoplastina</taxon>
        <taxon>Trypanosomatida</taxon>
        <taxon>Trypanosomatidae</taxon>
        <taxon>Trypanosoma</taxon>
        <taxon>Nannomonas</taxon>
    </lineage>
</organism>